<evidence type="ECO:0008006" key="2">
    <source>
        <dbReference type="Google" id="ProtNLM"/>
    </source>
</evidence>
<dbReference type="AlphaFoldDB" id="A0A644V9E3"/>
<accession>A0A644V9E3</accession>
<protein>
    <recommendedName>
        <fullName evidence="2">YncE family protein</fullName>
    </recommendedName>
</protein>
<dbReference type="EMBL" id="VSSQ01000237">
    <property type="protein sequence ID" value="MPL87372.1"/>
    <property type="molecule type" value="Genomic_DNA"/>
</dbReference>
<dbReference type="PANTHER" id="PTHR47197">
    <property type="entry name" value="PROTEIN NIRF"/>
    <property type="match status" value="1"/>
</dbReference>
<dbReference type="NCBIfam" id="TIGR02276">
    <property type="entry name" value="beta_rpt_yvtn"/>
    <property type="match status" value="1"/>
</dbReference>
<proteinExistence type="predicted"/>
<dbReference type="InterPro" id="IPR031815">
    <property type="entry name" value="DUF5074"/>
</dbReference>
<dbReference type="InterPro" id="IPR015943">
    <property type="entry name" value="WD40/YVTN_repeat-like_dom_sf"/>
</dbReference>
<organism evidence="1">
    <name type="scientific">bioreactor metagenome</name>
    <dbReference type="NCBI Taxonomy" id="1076179"/>
    <lineage>
        <taxon>unclassified sequences</taxon>
        <taxon>metagenomes</taxon>
        <taxon>ecological metagenomes</taxon>
    </lineage>
</organism>
<dbReference type="InterPro" id="IPR051200">
    <property type="entry name" value="Host-pathogen_enzymatic-act"/>
</dbReference>
<reference evidence="1" key="1">
    <citation type="submission" date="2019-08" db="EMBL/GenBank/DDBJ databases">
        <authorList>
            <person name="Kucharzyk K."/>
            <person name="Murdoch R.W."/>
            <person name="Higgins S."/>
            <person name="Loffler F."/>
        </authorList>
    </citation>
    <scope>NUCLEOTIDE SEQUENCE</scope>
</reference>
<dbReference type="Pfam" id="PF16819">
    <property type="entry name" value="DUF5074"/>
    <property type="match status" value="1"/>
</dbReference>
<dbReference type="Gene3D" id="2.130.10.10">
    <property type="entry name" value="YVTN repeat-like/Quinoprotein amine dehydrogenase"/>
    <property type="match status" value="1"/>
</dbReference>
<evidence type="ECO:0000313" key="1">
    <source>
        <dbReference type="EMBL" id="MPL87372.1"/>
    </source>
</evidence>
<comment type="caution">
    <text evidence="1">The sequence shown here is derived from an EMBL/GenBank/DDBJ whole genome shotgun (WGS) entry which is preliminary data.</text>
</comment>
<dbReference type="SUPFAM" id="SSF50969">
    <property type="entry name" value="YVTN repeat-like/Quinoprotein amine dehydrogenase"/>
    <property type="match status" value="1"/>
</dbReference>
<dbReference type="PANTHER" id="PTHR47197:SF3">
    <property type="entry name" value="DIHYDRO-HEME D1 DEHYDROGENASE"/>
    <property type="match status" value="1"/>
</dbReference>
<gene>
    <name evidence="1" type="ORF">SDC9_33372</name>
</gene>
<dbReference type="InterPro" id="IPR011964">
    <property type="entry name" value="YVTN_b-propeller_repeat"/>
</dbReference>
<sequence length="339" mass="38033">MHDKMRTEDDLSVTETTRIYVLSEGLINLNNSSLAMYDFSVGTKSSDYFLTANKRGLGDTANDMGLYGSKLYVVVNVSSQIEVLDAGTGLSLKQIPFFNEQNTARQPRYVDFHEGKAYVCSFDGTVAKIDTSTLQIEGLVNCGRNPDGICIANGKIYVSNSGGLNFPNYDNTVSVVDIASFQEIKKIPVGLNPYKIASDSEGDVYVVTRGNYGNTAYRFHRINTRVDETVQDFDNIRLLNFTIHNDTAYMYHYDYSTGRNQIMTFDCKTETLITDRFITDDTKLVTPFGIDVNPINGDVYITDGKSYLTWGDVLCFNKMGKLKFRLKEVGLNPNKVVFR</sequence>
<name>A0A644V9E3_9ZZZZ</name>
<dbReference type="InterPro" id="IPR011044">
    <property type="entry name" value="Quino_amine_DH_bsu"/>
</dbReference>